<dbReference type="AlphaFoldDB" id="A0A2G1W937"/>
<dbReference type="EMBL" id="NIZW01000007">
    <property type="protein sequence ID" value="PHQ35526.1"/>
    <property type="molecule type" value="Genomic_DNA"/>
</dbReference>
<proteinExistence type="predicted"/>
<gene>
    <name evidence="1" type="ORF">CEE69_10050</name>
</gene>
<protein>
    <submittedName>
        <fullName evidence="1">Uncharacterized protein</fullName>
    </submittedName>
</protein>
<dbReference type="OrthoDB" id="9938686at2"/>
<dbReference type="RefSeq" id="WP_099260565.1">
    <property type="nucleotide sequence ID" value="NZ_NIZW01000007.1"/>
</dbReference>
<comment type="caution">
    <text evidence="1">The sequence shown here is derived from an EMBL/GenBank/DDBJ whole genome shotgun (WGS) entry which is preliminary data.</text>
</comment>
<dbReference type="Proteomes" id="UP000225740">
    <property type="component" value="Unassembled WGS sequence"/>
</dbReference>
<keyword evidence="2" id="KW-1185">Reference proteome</keyword>
<reference evidence="1 2" key="1">
    <citation type="submission" date="2017-06" db="EMBL/GenBank/DDBJ databases">
        <title>Description of Rhodopirellula bahusiensis sp. nov.</title>
        <authorList>
            <person name="Kizina J."/>
            <person name="Harder J."/>
        </authorList>
    </citation>
    <scope>NUCLEOTIDE SEQUENCE [LARGE SCALE GENOMIC DNA]</scope>
    <source>
        <strain evidence="1 2">SWK21</strain>
    </source>
</reference>
<name>A0A2G1W937_9BACT</name>
<evidence type="ECO:0000313" key="1">
    <source>
        <dbReference type="EMBL" id="PHQ35526.1"/>
    </source>
</evidence>
<dbReference type="GeneID" id="90608507"/>
<accession>A0A2G1W937</accession>
<sequence length="102" mass="11868">MYSQNPLVSNGYPQANSMAMQYQQQRLATLRRIASLAYENSQRQRFAAMQYEADMRPQRLARAEAKRAARAERIAARLREQGRFEEAYTLASVNVDEDIPRR</sequence>
<evidence type="ECO:0000313" key="2">
    <source>
        <dbReference type="Proteomes" id="UP000225740"/>
    </source>
</evidence>
<organism evidence="1 2">
    <name type="scientific">Rhodopirellula bahusiensis</name>
    <dbReference type="NCBI Taxonomy" id="2014065"/>
    <lineage>
        <taxon>Bacteria</taxon>
        <taxon>Pseudomonadati</taxon>
        <taxon>Planctomycetota</taxon>
        <taxon>Planctomycetia</taxon>
        <taxon>Pirellulales</taxon>
        <taxon>Pirellulaceae</taxon>
        <taxon>Rhodopirellula</taxon>
    </lineage>
</organism>